<dbReference type="Pfam" id="PF01928">
    <property type="entry name" value="CYTH"/>
    <property type="match status" value="1"/>
</dbReference>
<dbReference type="SMART" id="SM01118">
    <property type="entry name" value="CYTH"/>
    <property type="match status" value="1"/>
</dbReference>
<dbReference type="PANTHER" id="PTHR21028">
    <property type="entry name" value="SI:CH211-156B7.4"/>
    <property type="match status" value="1"/>
</dbReference>
<dbReference type="InterPro" id="IPR008173">
    <property type="entry name" value="Adenylyl_cyclase_CyaB"/>
</dbReference>
<name>A0AAP6GD52_AERME</name>
<dbReference type="Gene3D" id="2.40.320.10">
    <property type="entry name" value="Hypothetical Protein Pfu-838710-001"/>
    <property type="match status" value="1"/>
</dbReference>
<dbReference type="RefSeq" id="WP_139437952.1">
    <property type="nucleotide sequence ID" value="NZ_JAPQML010000022.1"/>
</dbReference>
<dbReference type="PANTHER" id="PTHR21028:SF2">
    <property type="entry name" value="CYTH DOMAIN-CONTAINING PROTEIN"/>
    <property type="match status" value="1"/>
</dbReference>
<evidence type="ECO:0000313" key="3">
    <source>
        <dbReference type="Proteomes" id="UP001285835"/>
    </source>
</evidence>
<evidence type="ECO:0000259" key="1">
    <source>
        <dbReference type="PROSITE" id="PS51707"/>
    </source>
</evidence>
<protein>
    <submittedName>
        <fullName evidence="2">Class IV adenylate cyclase</fullName>
    </submittedName>
</protein>
<accession>A0AAP6GD52</accession>
<dbReference type="CDD" id="cd07890">
    <property type="entry name" value="CYTH-like_AC_IV-like"/>
    <property type="match status" value="1"/>
</dbReference>
<proteinExistence type="predicted"/>
<dbReference type="InterPro" id="IPR023577">
    <property type="entry name" value="CYTH_domain"/>
</dbReference>
<comment type="caution">
    <text evidence="2">The sequence shown here is derived from an EMBL/GenBank/DDBJ whole genome shotgun (WGS) entry which is preliminary data.</text>
</comment>
<dbReference type="InterPro" id="IPR033469">
    <property type="entry name" value="CYTH-like_dom_sf"/>
</dbReference>
<dbReference type="PROSITE" id="PS51707">
    <property type="entry name" value="CYTH"/>
    <property type="match status" value="1"/>
</dbReference>
<dbReference type="Proteomes" id="UP001285835">
    <property type="component" value="Unassembled WGS sequence"/>
</dbReference>
<evidence type="ECO:0000313" key="2">
    <source>
        <dbReference type="EMBL" id="MDX7922968.1"/>
    </source>
</evidence>
<organism evidence="2 3">
    <name type="scientific">Aeromonas media</name>
    <dbReference type="NCBI Taxonomy" id="651"/>
    <lineage>
        <taxon>Bacteria</taxon>
        <taxon>Pseudomonadati</taxon>
        <taxon>Pseudomonadota</taxon>
        <taxon>Gammaproteobacteria</taxon>
        <taxon>Aeromonadales</taxon>
        <taxon>Aeromonadaceae</taxon>
        <taxon>Aeromonas</taxon>
    </lineage>
</organism>
<sequence length="174" mass="19478">MPRNIEIKAQITRIDALLPKAAAIADRGPVEIAQDDTFFRCESGRLKLRTLSHSSGELIFYRRADRQGPKESFYQVTPTSEPDSLRETLSLACGQIGRVQKTRTLFLVGRTRIHLDRVEGLGHFLELEVVLEDEEPLEAGIQEAHEIMARLGVAPSQLIEGAYLDLLAQQQSAR</sequence>
<dbReference type="AlphaFoldDB" id="A0AAP6GD52"/>
<gene>
    <name evidence="2" type="ORF">SJS82_13635</name>
</gene>
<feature type="domain" description="CYTH" evidence="1">
    <location>
        <begin position="2"/>
        <end position="169"/>
    </location>
</feature>
<dbReference type="SUPFAM" id="SSF55154">
    <property type="entry name" value="CYTH-like phosphatases"/>
    <property type="match status" value="1"/>
</dbReference>
<reference evidence="2" key="1">
    <citation type="submission" date="2023-11" db="EMBL/GenBank/DDBJ databases">
        <title>WGS of Aeromonas in Northern Israel.</title>
        <authorList>
            <person name="Hershko Y."/>
        </authorList>
    </citation>
    <scope>NUCLEOTIDE SEQUENCE</scope>
    <source>
        <strain evidence="2">02297</strain>
    </source>
</reference>
<dbReference type="EMBL" id="JAWZXF010000014">
    <property type="protein sequence ID" value="MDX7922968.1"/>
    <property type="molecule type" value="Genomic_DNA"/>
</dbReference>